<evidence type="ECO:0000259" key="3">
    <source>
        <dbReference type="Pfam" id="PF18142"/>
    </source>
</evidence>
<comment type="caution">
    <text evidence="4">The sequence shown here is derived from an EMBL/GenBank/DDBJ whole genome shotgun (WGS) entry which is preliminary data.</text>
</comment>
<evidence type="ECO:0000313" key="5">
    <source>
        <dbReference type="Proteomes" id="UP001286456"/>
    </source>
</evidence>
<reference evidence="4" key="1">
    <citation type="journal article" date="2023" name="Mol. Phylogenet. Evol.">
        <title>Genome-scale phylogeny and comparative genomics of the fungal order Sordariales.</title>
        <authorList>
            <person name="Hensen N."/>
            <person name="Bonometti L."/>
            <person name="Westerberg I."/>
            <person name="Brannstrom I.O."/>
            <person name="Guillou S."/>
            <person name="Cros-Aarteil S."/>
            <person name="Calhoun S."/>
            <person name="Haridas S."/>
            <person name="Kuo A."/>
            <person name="Mondo S."/>
            <person name="Pangilinan J."/>
            <person name="Riley R."/>
            <person name="LaButti K."/>
            <person name="Andreopoulos B."/>
            <person name="Lipzen A."/>
            <person name="Chen C."/>
            <person name="Yan M."/>
            <person name="Daum C."/>
            <person name="Ng V."/>
            <person name="Clum A."/>
            <person name="Steindorff A."/>
            <person name="Ohm R.A."/>
            <person name="Martin F."/>
            <person name="Silar P."/>
            <person name="Natvig D.O."/>
            <person name="Lalanne C."/>
            <person name="Gautier V."/>
            <person name="Ament-Velasquez S.L."/>
            <person name="Kruys A."/>
            <person name="Hutchinson M.I."/>
            <person name="Powell A.J."/>
            <person name="Barry K."/>
            <person name="Miller A.N."/>
            <person name="Grigoriev I.V."/>
            <person name="Debuchy R."/>
            <person name="Gladieux P."/>
            <person name="Hiltunen Thoren M."/>
            <person name="Johannesson H."/>
        </authorList>
    </citation>
    <scope>NUCLEOTIDE SEQUENCE</scope>
    <source>
        <strain evidence="4">SMH4131-1</strain>
    </source>
</reference>
<keyword evidence="2" id="KW-1133">Transmembrane helix</keyword>
<proteinExistence type="predicted"/>
<dbReference type="NCBIfam" id="NF033635">
    <property type="entry name" value="SLATT_fungal"/>
    <property type="match status" value="1"/>
</dbReference>
<accession>A0AAE0IEL0</accession>
<feature type="transmembrane region" description="Helical" evidence="2">
    <location>
        <begin position="157"/>
        <end position="180"/>
    </location>
</feature>
<name>A0AAE0IEL0_9PEZI</name>
<evidence type="ECO:0000256" key="2">
    <source>
        <dbReference type="SAM" id="Phobius"/>
    </source>
</evidence>
<dbReference type="AlphaFoldDB" id="A0AAE0IEL0"/>
<sequence>MATPNSSAEAVNEHSPLIPKNPSQFASMPPAQQAPPAGGQTTPGQARPAPTITTTMPTPELPKSGATETVTPLPSLTPAPGPPQKADTGMTWGEPVGLHIRGSNDENLMIFRRAVGINVTLPGSADSRSLEEGRKSAVGIYAATLSMQRSKQMMYQIFTVLIYLSHFSQIIIGASLTALGPSAGNFTLTITTLGAINTIVAGILALVKGQGLPERLRQDQAEFRKLQDWIEQTESLLTVGVIGRNRKEVGLLVQVAFHKYNAVRASEDNNVPENYVRAPEGTVERSRPTSADGPKPAVP</sequence>
<evidence type="ECO:0000313" key="4">
    <source>
        <dbReference type="EMBL" id="KAK3323694.1"/>
    </source>
</evidence>
<dbReference type="EMBL" id="JAUEPO010000004">
    <property type="protein sequence ID" value="KAK3323694.1"/>
    <property type="molecule type" value="Genomic_DNA"/>
</dbReference>
<feature type="compositionally biased region" description="Low complexity" evidence="1">
    <location>
        <begin position="29"/>
        <end position="62"/>
    </location>
</feature>
<keyword evidence="5" id="KW-1185">Reference proteome</keyword>
<evidence type="ECO:0000256" key="1">
    <source>
        <dbReference type="SAM" id="MobiDB-lite"/>
    </source>
</evidence>
<feature type="transmembrane region" description="Helical" evidence="2">
    <location>
        <begin position="186"/>
        <end position="207"/>
    </location>
</feature>
<reference evidence="4" key="2">
    <citation type="submission" date="2023-06" db="EMBL/GenBank/DDBJ databases">
        <authorList>
            <consortium name="Lawrence Berkeley National Laboratory"/>
            <person name="Haridas S."/>
            <person name="Hensen N."/>
            <person name="Bonometti L."/>
            <person name="Westerberg I."/>
            <person name="Brannstrom I.O."/>
            <person name="Guillou S."/>
            <person name="Cros-Aarteil S."/>
            <person name="Calhoun S."/>
            <person name="Kuo A."/>
            <person name="Mondo S."/>
            <person name="Pangilinan J."/>
            <person name="Riley R."/>
            <person name="Labutti K."/>
            <person name="Andreopoulos B."/>
            <person name="Lipzen A."/>
            <person name="Chen C."/>
            <person name="Yanf M."/>
            <person name="Daum C."/>
            <person name="Ng V."/>
            <person name="Clum A."/>
            <person name="Steindorff A."/>
            <person name="Ohm R."/>
            <person name="Martin F."/>
            <person name="Silar P."/>
            <person name="Natvig D."/>
            <person name="Lalanne C."/>
            <person name="Gautier V."/>
            <person name="Ament-Velasquez S.L."/>
            <person name="Kruys A."/>
            <person name="Hutchinson M.I."/>
            <person name="Powell A.J."/>
            <person name="Barry K."/>
            <person name="Miller A.N."/>
            <person name="Grigoriev I.V."/>
            <person name="Debuchy R."/>
            <person name="Gladieux P."/>
            <person name="Thoren M.H."/>
            <person name="Johannesson H."/>
        </authorList>
    </citation>
    <scope>NUCLEOTIDE SEQUENCE</scope>
    <source>
        <strain evidence="4">SMH4131-1</strain>
    </source>
</reference>
<dbReference type="InterPro" id="IPR041622">
    <property type="entry name" value="SLATT_fungi"/>
</dbReference>
<feature type="domain" description="SMODS and SLOG-associating 2TM effector" evidence="3">
    <location>
        <begin position="147"/>
        <end position="265"/>
    </location>
</feature>
<keyword evidence="2" id="KW-0812">Transmembrane</keyword>
<gene>
    <name evidence="4" type="ORF">B0T19DRAFT_211866</name>
</gene>
<dbReference type="Pfam" id="PF18142">
    <property type="entry name" value="SLATT_fungal"/>
    <property type="match status" value="1"/>
</dbReference>
<dbReference type="PANTHER" id="PTHR38793">
    <property type="entry name" value="SLATT_FUNGAL DOMAIN-CONTAINING PROTEIN-RELATED"/>
    <property type="match status" value="1"/>
</dbReference>
<dbReference type="PANTHER" id="PTHR38793:SF3">
    <property type="entry name" value="SMODS AND SLOG-ASSOCIATING 2TM EFFECTOR DOMAIN-CONTAINING PROTEIN"/>
    <property type="match status" value="1"/>
</dbReference>
<protein>
    <recommendedName>
        <fullName evidence="3">SMODS and SLOG-associating 2TM effector domain-containing protein</fullName>
    </recommendedName>
</protein>
<keyword evidence="2" id="KW-0472">Membrane</keyword>
<organism evidence="4 5">
    <name type="scientific">Cercophora scortea</name>
    <dbReference type="NCBI Taxonomy" id="314031"/>
    <lineage>
        <taxon>Eukaryota</taxon>
        <taxon>Fungi</taxon>
        <taxon>Dikarya</taxon>
        <taxon>Ascomycota</taxon>
        <taxon>Pezizomycotina</taxon>
        <taxon>Sordariomycetes</taxon>
        <taxon>Sordariomycetidae</taxon>
        <taxon>Sordariales</taxon>
        <taxon>Lasiosphaeriaceae</taxon>
        <taxon>Cercophora</taxon>
    </lineage>
</organism>
<dbReference type="Proteomes" id="UP001286456">
    <property type="component" value="Unassembled WGS sequence"/>
</dbReference>
<feature type="region of interest" description="Disordered" evidence="1">
    <location>
        <begin position="1"/>
        <end position="87"/>
    </location>
</feature>
<feature type="region of interest" description="Disordered" evidence="1">
    <location>
        <begin position="271"/>
        <end position="299"/>
    </location>
</feature>